<dbReference type="InterPro" id="IPR041205">
    <property type="entry name" value="ScsC_N"/>
</dbReference>
<dbReference type="InterPro" id="IPR036249">
    <property type="entry name" value="Thioredoxin-like_sf"/>
</dbReference>
<evidence type="ECO:0000256" key="3">
    <source>
        <dbReference type="ARBA" id="ARBA00023157"/>
    </source>
</evidence>
<keyword evidence="2" id="KW-0560">Oxidoreductase</keyword>
<proteinExistence type="predicted"/>
<keyword evidence="1 5" id="KW-0732">Signal</keyword>
<evidence type="ECO:0000256" key="4">
    <source>
        <dbReference type="ARBA" id="ARBA00023284"/>
    </source>
</evidence>
<dbReference type="CDD" id="cd03023">
    <property type="entry name" value="DsbA_Com1_like"/>
    <property type="match status" value="1"/>
</dbReference>
<evidence type="ECO:0000313" key="7">
    <source>
        <dbReference type="EMBL" id="QCK86550.1"/>
    </source>
</evidence>
<name>A0A4D7QF37_9HYPH</name>
<dbReference type="PROSITE" id="PS51352">
    <property type="entry name" value="THIOREDOXIN_2"/>
    <property type="match status" value="1"/>
</dbReference>
<sequence>MAFRPLVLACIAAIGLAGAALAPSRAQQAAQPPAASTANVSADERGRIEAIVREYLLRNPEVLQEALVELEKRQAQAEERSRATAFQANRELLYRSPNQVVLGNPQGDVTLVEFFDYNCGFCKRALAETLDLLRADPRIRLVLKDFPVLSQGSVEAAQVAVALKMQIQGPKYMEFHTKLLGGRGQADRARALDVAREVGADMTRLQRDLGSAQVRDTLAENARLAELLRINGTPTYIVGDEVVVGAVGIDKLRENIVRARATCAVQVGVC</sequence>
<dbReference type="SUPFAM" id="SSF52833">
    <property type="entry name" value="Thioredoxin-like"/>
    <property type="match status" value="1"/>
</dbReference>
<dbReference type="Gene3D" id="3.40.30.10">
    <property type="entry name" value="Glutaredoxin"/>
    <property type="match status" value="1"/>
</dbReference>
<reference evidence="7 8" key="1">
    <citation type="submission" date="2019-04" db="EMBL/GenBank/DDBJ databases">
        <title>Phreatobacter aquaticus sp. nov.</title>
        <authorList>
            <person name="Choi A."/>
            <person name="Baek K."/>
        </authorList>
    </citation>
    <scope>NUCLEOTIDE SEQUENCE [LARGE SCALE GENOMIC DNA]</scope>
    <source>
        <strain evidence="7 8">NMCR1094</strain>
    </source>
</reference>
<dbReference type="KEGG" id="paqt:E8L99_12675"/>
<keyword evidence="3" id="KW-1015">Disulfide bond</keyword>
<keyword evidence="8" id="KW-1185">Reference proteome</keyword>
<evidence type="ECO:0000256" key="1">
    <source>
        <dbReference type="ARBA" id="ARBA00022729"/>
    </source>
</evidence>
<dbReference type="Pfam" id="PF01323">
    <property type="entry name" value="DSBA"/>
    <property type="match status" value="1"/>
</dbReference>
<dbReference type="Proteomes" id="UP000298588">
    <property type="component" value="Chromosome"/>
</dbReference>
<dbReference type="InterPro" id="IPR013766">
    <property type="entry name" value="Thioredoxin_domain"/>
</dbReference>
<evidence type="ECO:0000313" key="8">
    <source>
        <dbReference type="Proteomes" id="UP000298588"/>
    </source>
</evidence>
<dbReference type="PANTHER" id="PTHR13887">
    <property type="entry name" value="GLUTATHIONE S-TRANSFERASE KAPPA"/>
    <property type="match status" value="1"/>
</dbReference>
<dbReference type="PANTHER" id="PTHR13887:SF14">
    <property type="entry name" value="DISULFIDE BOND FORMATION PROTEIN D"/>
    <property type="match status" value="1"/>
</dbReference>
<feature type="signal peptide" evidence="5">
    <location>
        <begin position="1"/>
        <end position="22"/>
    </location>
</feature>
<keyword evidence="4" id="KW-0676">Redox-active center</keyword>
<organism evidence="7 8">
    <name type="scientific">Phreatobacter aquaticus</name>
    <dbReference type="NCBI Taxonomy" id="2570229"/>
    <lineage>
        <taxon>Bacteria</taxon>
        <taxon>Pseudomonadati</taxon>
        <taxon>Pseudomonadota</taxon>
        <taxon>Alphaproteobacteria</taxon>
        <taxon>Hyphomicrobiales</taxon>
        <taxon>Phreatobacteraceae</taxon>
        <taxon>Phreatobacter</taxon>
    </lineage>
</organism>
<evidence type="ECO:0000259" key="6">
    <source>
        <dbReference type="PROSITE" id="PS51352"/>
    </source>
</evidence>
<dbReference type="InterPro" id="IPR001853">
    <property type="entry name" value="DSBA-like_thioredoxin_dom"/>
</dbReference>
<dbReference type="OrthoDB" id="9780147at2"/>
<gene>
    <name evidence="7" type="ORF">E8L99_12675</name>
</gene>
<dbReference type="Pfam" id="PF18312">
    <property type="entry name" value="ScsC_N"/>
    <property type="match status" value="1"/>
</dbReference>
<dbReference type="RefSeq" id="WP_137099881.1">
    <property type="nucleotide sequence ID" value="NZ_CP039865.1"/>
</dbReference>
<protein>
    <submittedName>
        <fullName evidence="7">DsbA family protein</fullName>
    </submittedName>
</protein>
<feature type="domain" description="Thioredoxin" evidence="6">
    <location>
        <begin position="77"/>
        <end position="261"/>
    </location>
</feature>
<dbReference type="GO" id="GO:0016491">
    <property type="term" value="F:oxidoreductase activity"/>
    <property type="evidence" value="ECO:0007669"/>
    <property type="project" value="UniProtKB-KW"/>
</dbReference>
<dbReference type="EMBL" id="CP039865">
    <property type="protein sequence ID" value="QCK86550.1"/>
    <property type="molecule type" value="Genomic_DNA"/>
</dbReference>
<accession>A0A4D7QF37</accession>
<evidence type="ECO:0000256" key="5">
    <source>
        <dbReference type="SAM" id="SignalP"/>
    </source>
</evidence>
<evidence type="ECO:0000256" key="2">
    <source>
        <dbReference type="ARBA" id="ARBA00023002"/>
    </source>
</evidence>
<feature type="chain" id="PRO_5020469743" evidence="5">
    <location>
        <begin position="23"/>
        <end position="270"/>
    </location>
</feature>
<dbReference type="AlphaFoldDB" id="A0A4D7QF37"/>